<name>A0A699YZA8_HAELA</name>
<keyword evidence="2" id="KW-1185">Reference proteome</keyword>
<reference evidence="1 2" key="1">
    <citation type="submission" date="2020-02" db="EMBL/GenBank/DDBJ databases">
        <title>Draft genome sequence of Haematococcus lacustris strain NIES-144.</title>
        <authorList>
            <person name="Morimoto D."/>
            <person name="Nakagawa S."/>
            <person name="Yoshida T."/>
            <person name="Sawayama S."/>
        </authorList>
    </citation>
    <scope>NUCLEOTIDE SEQUENCE [LARGE SCALE GENOMIC DNA]</scope>
    <source>
        <strain evidence="1 2">NIES-144</strain>
    </source>
</reference>
<sequence>MSMDFMGWLRHVPGIQLVWKKVAAQVLGEDLVLVTGQQDRMQRGDDTWANPMAYDKLAVRYRRWRNTVAAGDWAGGRVLASQAAMTAGELFRVAVEGRQRWPGEVQL</sequence>
<evidence type="ECO:0000313" key="1">
    <source>
        <dbReference type="EMBL" id="GFH08462.1"/>
    </source>
</evidence>
<comment type="caution">
    <text evidence="1">The sequence shown here is derived from an EMBL/GenBank/DDBJ whole genome shotgun (WGS) entry which is preliminary data.</text>
</comment>
<organism evidence="1 2">
    <name type="scientific">Haematococcus lacustris</name>
    <name type="common">Green alga</name>
    <name type="synonym">Haematococcus pluvialis</name>
    <dbReference type="NCBI Taxonomy" id="44745"/>
    <lineage>
        <taxon>Eukaryota</taxon>
        <taxon>Viridiplantae</taxon>
        <taxon>Chlorophyta</taxon>
        <taxon>core chlorophytes</taxon>
        <taxon>Chlorophyceae</taxon>
        <taxon>CS clade</taxon>
        <taxon>Chlamydomonadales</taxon>
        <taxon>Haematococcaceae</taxon>
        <taxon>Haematococcus</taxon>
    </lineage>
</organism>
<dbReference type="EMBL" id="BLLF01000163">
    <property type="protein sequence ID" value="GFH08462.1"/>
    <property type="molecule type" value="Genomic_DNA"/>
</dbReference>
<accession>A0A699YZA8</accession>
<dbReference type="AlphaFoldDB" id="A0A699YZA8"/>
<protein>
    <submittedName>
        <fullName evidence="1">Chlorophyllide a oxygenase</fullName>
    </submittedName>
</protein>
<proteinExistence type="predicted"/>
<dbReference type="SUPFAM" id="SSF55961">
    <property type="entry name" value="Bet v1-like"/>
    <property type="match status" value="1"/>
</dbReference>
<gene>
    <name evidence="1" type="ORF">HaLaN_03430</name>
</gene>
<dbReference type="Proteomes" id="UP000485058">
    <property type="component" value="Unassembled WGS sequence"/>
</dbReference>
<dbReference type="Gene3D" id="3.90.380.10">
    <property type="entry name" value="Naphthalene 1,2-dioxygenase Alpha Subunit, Chain A, domain 1"/>
    <property type="match status" value="1"/>
</dbReference>
<feature type="non-terminal residue" evidence="1">
    <location>
        <position position="1"/>
    </location>
</feature>
<evidence type="ECO:0000313" key="2">
    <source>
        <dbReference type="Proteomes" id="UP000485058"/>
    </source>
</evidence>